<dbReference type="Proteomes" id="UP000504882">
    <property type="component" value="Unassembled WGS sequence"/>
</dbReference>
<feature type="transmembrane region" description="Helical" evidence="6">
    <location>
        <begin position="128"/>
        <end position="149"/>
    </location>
</feature>
<reference evidence="8 9" key="1">
    <citation type="submission" date="2019-03" db="EMBL/GenBank/DDBJ databases">
        <title>Genomic features of bacteria from cold environments.</title>
        <authorList>
            <person name="Shen L."/>
        </authorList>
    </citation>
    <scope>NUCLEOTIDE SEQUENCE [LARGE SCALE GENOMIC DNA]</scope>
    <source>
        <strain evidence="9">T3246-1</strain>
    </source>
</reference>
<dbReference type="PANTHER" id="PTHR43229:SF2">
    <property type="entry name" value="NODULATION PROTEIN J"/>
    <property type="match status" value="1"/>
</dbReference>
<accession>A0ABY2E052</accession>
<evidence type="ECO:0000256" key="5">
    <source>
        <dbReference type="ARBA" id="ARBA00023251"/>
    </source>
</evidence>
<feature type="transmembrane region" description="Helical" evidence="6">
    <location>
        <begin position="37"/>
        <end position="63"/>
    </location>
</feature>
<evidence type="ECO:0000256" key="3">
    <source>
        <dbReference type="ARBA" id="ARBA00022989"/>
    </source>
</evidence>
<evidence type="ECO:0000256" key="4">
    <source>
        <dbReference type="ARBA" id="ARBA00023136"/>
    </source>
</evidence>
<dbReference type="PANTHER" id="PTHR43229">
    <property type="entry name" value="NODULATION PROTEIN J"/>
    <property type="match status" value="1"/>
</dbReference>
<dbReference type="PRINTS" id="PR00164">
    <property type="entry name" value="ABC2TRNSPORT"/>
</dbReference>
<protein>
    <recommendedName>
        <fullName evidence="6">Transport permease protein</fullName>
    </recommendedName>
</protein>
<dbReference type="Pfam" id="PF01061">
    <property type="entry name" value="ABC2_membrane"/>
    <property type="match status" value="1"/>
</dbReference>
<evidence type="ECO:0000256" key="1">
    <source>
        <dbReference type="ARBA" id="ARBA00004141"/>
    </source>
</evidence>
<keyword evidence="6" id="KW-0813">Transport</keyword>
<feature type="transmembrane region" description="Helical" evidence="6">
    <location>
        <begin position="190"/>
        <end position="209"/>
    </location>
</feature>
<comment type="caution">
    <text evidence="8">The sequence shown here is derived from an EMBL/GenBank/DDBJ whole genome shotgun (WGS) entry which is preliminary data.</text>
</comment>
<feature type="transmembrane region" description="Helical" evidence="6">
    <location>
        <begin position="155"/>
        <end position="178"/>
    </location>
</feature>
<dbReference type="InterPro" id="IPR047817">
    <property type="entry name" value="ABC2_TM_bact-type"/>
</dbReference>
<keyword evidence="4 6" id="KW-0472">Membrane</keyword>
<evidence type="ECO:0000256" key="2">
    <source>
        <dbReference type="ARBA" id="ARBA00022692"/>
    </source>
</evidence>
<feature type="transmembrane region" description="Helical" evidence="6">
    <location>
        <begin position="75"/>
        <end position="94"/>
    </location>
</feature>
<feature type="transmembrane region" description="Helical" evidence="6">
    <location>
        <begin position="239"/>
        <end position="260"/>
    </location>
</feature>
<keyword evidence="5" id="KW-0046">Antibiotic resistance</keyword>
<comment type="subcellular location">
    <subcellularLocation>
        <location evidence="6">Cell membrane</location>
        <topology evidence="6">Multi-pass membrane protein</topology>
    </subcellularLocation>
    <subcellularLocation>
        <location evidence="1">Membrane</location>
        <topology evidence="1">Multi-pass membrane protein</topology>
    </subcellularLocation>
</comment>
<comment type="similarity">
    <text evidence="6">Belongs to the ABC-2 integral membrane protein family.</text>
</comment>
<feature type="domain" description="ABC transmembrane type-2" evidence="7">
    <location>
        <begin position="39"/>
        <end position="268"/>
    </location>
</feature>
<evidence type="ECO:0000313" key="9">
    <source>
        <dbReference type="Proteomes" id="UP000504882"/>
    </source>
</evidence>
<keyword evidence="2 6" id="KW-0812">Transmembrane</keyword>
<dbReference type="InterPro" id="IPR013525">
    <property type="entry name" value="ABC2_TM"/>
</dbReference>
<dbReference type="InterPro" id="IPR000412">
    <property type="entry name" value="ABC_2_transport"/>
</dbReference>
<dbReference type="RefSeq" id="WP_133108838.1">
    <property type="nucleotide sequence ID" value="NZ_SMNA01000008.1"/>
</dbReference>
<gene>
    <name evidence="8" type="ORF">EXU48_16770</name>
</gene>
<evidence type="ECO:0000259" key="7">
    <source>
        <dbReference type="PROSITE" id="PS51012"/>
    </source>
</evidence>
<keyword evidence="3 6" id="KW-1133">Transmembrane helix</keyword>
<keyword evidence="6" id="KW-1003">Cell membrane</keyword>
<organism evidence="8 9">
    <name type="scientific">Occultella glacieicola</name>
    <dbReference type="NCBI Taxonomy" id="2518684"/>
    <lineage>
        <taxon>Bacteria</taxon>
        <taxon>Bacillati</taxon>
        <taxon>Actinomycetota</taxon>
        <taxon>Actinomycetes</taxon>
        <taxon>Micrococcales</taxon>
        <taxon>Ruaniaceae</taxon>
        <taxon>Occultella</taxon>
    </lineage>
</organism>
<evidence type="ECO:0000313" key="8">
    <source>
        <dbReference type="EMBL" id="TDE90773.1"/>
    </source>
</evidence>
<proteinExistence type="inferred from homology"/>
<evidence type="ECO:0000256" key="6">
    <source>
        <dbReference type="RuleBase" id="RU361157"/>
    </source>
</evidence>
<dbReference type="PIRSF" id="PIRSF006648">
    <property type="entry name" value="DrrB"/>
    <property type="match status" value="1"/>
</dbReference>
<keyword evidence="9" id="KW-1185">Reference proteome</keyword>
<dbReference type="InterPro" id="IPR051784">
    <property type="entry name" value="Nod_factor_ABC_transporter"/>
</dbReference>
<sequence length="271" mass="29345">MATGTTAAPARHALPFPVAMARPAALVERNLRAARHYWLTFVSGFFEPVFYLFAMGVGIGALVGSVDVDGREIPYAVFVAPAMMATSAMNGAVYDSTGNVFYKLKHSKLYRSVLSTPLRPWDIAAGEISWALLRGLIYSAAFLLVAAVAGFVPSWWALLAIPACTLIGLGFAAVGMAATTYMRSWNDMDYVQLAILPMFLFSATFYPLATYPPALQWVVQATPLYHGVDLVRGLMMGDLHVGLLVHVGYLAVFSALGLWATTRRIGTLLLT</sequence>
<dbReference type="PROSITE" id="PS51012">
    <property type="entry name" value="ABC_TM2"/>
    <property type="match status" value="1"/>
</dbReference>
<dbReference type="EMBL" id="SMNA01000008">
    <property type="protein sequence ID" value="TDE90773.1"/>
    <property type="molecule type" value="Genomic_DNA"/>
</dbReference>
<name>A0ABY2E052_9MICO</name>